<evidence type="ECO:0000313" key="3">
    <source>
        <dbReference type="EMBL" id="MFF0004786.1"/>
    </source>
</evidence>
<evidence type="ECO:0000313" key="4">
    <source>
        <dbReference type="Proteomes" id="UP001601422"/>
    </source>
</evidence>
<sequence>MNHRLNPIDEVFLSMGSTEDRAGLTHGQFLRFQGETPPLSELRDHLTERLSALPGLTHRMTPARGRRPRREPVPGFDPAAHLREEEFPPGTPLDTVLTALARERLPENAPLWALYLVHGYADGEFAVCYRVHHSAEDGMGASHVVSALFGDPCLEGGRRATAGPRPLISGSARELARGTVSVGTGLARALVPARPWPRAPRPRPERLGVTVADATWNELRQLSRRFGATLNDAFLMTLWKTLDAWATGGDEDVRSRFRTAPVPVRMPLSTRRPGEDALLGNHLTTAVVSLPARGTPLDVAFGQLAGRTRRMRAHGLRPASRALVGILPAPLTRWTVRRLLSPRASPLYASNFSLPTALSFRGAPVIDATPLGVLLPGNALSVTLLSYGQRVRVGFLYDRALPDAERLAGLWREALDTLSAPA</sequence>
<accession>A0ABW6MUW0</accession>
<comment type="caution">
    <text evidence="3">The sequence shown here is derived from an EMBL/GenBank/DDBJ whole genome shotgun (WGS) entry which is preliminary data.</text>
</comment>
<keyword evidence="4" id="KW-1185">Reference proteome</keyword>
<dbReference type="RefSeq" id="WP_361938277.1">
    <property type="nucleotide sequence ID" value="NZ_JBEXWI010000002.1"/>
</dbReference>
<reference evidence="3 4" key="1">
    <citation type="submission" date="2024-10" db="EMBL/GenBank/DDBJ databases">
        <title>The Natural Products Discovery Center: Release of the First 8490 Sequenced Strains for Exploring Actinobacteria Biosynthetic Diversity.</title>
        <authorList>
            <person name="Kalkreuter E."/>
            <person name="Kautsar S.A."/>
            <person name="Yang D."/>
            <person name="Bader C.D."/>
            <person name="Teijaro C.N."/>
            <person name="Fluegel L."/>
            <person name="Davis C.M."/>
            <person name="Simpson J.R."/>
            <person name="Lauterbach L."/>
            <person name="Steele A.D."/>
            <person name="Gui C."/>
            <person name="Meng S."/>
            <person name="Li G."/>
            <person name="Viehrig K."/>
            <person name="Ye F."/>
            <person name="Su P."/>
            <person name="Kiefer A.F."/>
            <person name="Nichols A."/>
            <person name="Cepeda A.J."/>
            <person name="Yan W."/>
            <person name="Fan B."/>
            <person name="Jiang Y."/>
            <person name="Adhikari A."/>
            <person name="Zheng C.-J."/>
            <person name="Schuster L."/>
            <person name="Cowan T.M."/>
            <person name="Smanski M.J."/>
            <person name="Chevrette M.G."/>
            <person name="De Carvalho L.P.S."/>
            <person name="Shen B."/>
        </authorList>
    </citation>
    <scope>NUCLEOTIDE SEQUENCE [LARGE SCALE GENOMIC DNA]</scope>
    <source>
        <strain evidence="3 4">NPDC005497</strain>
    </source>
</reference>
<protein>
    <submittedName>
        <fullName evidence="3">Wax ester/triacylglycerol synthase domain-containing protein</fullName>
    </submittedName>
</protein>
<dbReference type="InterPro" id="IPR004255">
    <property type="entry name" value="O-acyltransferase_WSD1_N"/>
</dbReference>
<feature type="domain" description="O-acyltransferase WSD1 C-terminal" evidence="2">
    <location>
        <begin position="309"/>
        <end position="418"/>
    </location>
</feature>
<gene>
    <name evidence="3" type="ORF">ACFYQT_15320</name>
</gene>
<evidence type="ECO:0000259" key="1">
    <source>
        <dbReference type="Pfam" id="PF03007"/>
    </source>
</evidence>
<dbReference type="Pfam" id="PF06974">
    <property type="entry name" value="WS_DGAT_C"/>
    <property type="match status" value="1"/>
</dbReference>
<dbReference type="EMBL" id="JBIAJP010000003">
    <property type="protein sequence ID" value="MFF0004786.1"/>
    <property type="molecule type" value="Genomic_DNA"/>
</dbReference>
<dbReference type="Gene3D" id="3.30.559.30">
    <property type="entry name" value="Nonribosomal peptide synthetase, condensation domain"/>
    <property type="match status" value="1"/>
</dbReference>
<feature type="domain" description="O-acyltransferase WSD1-like N-terminal" evidence="1">
    <location>
        <begin position="5"/>
        <end position="148"/>
    </location>
</feature>
<dbReference type="SUPFAM" id="SSF52777">
    <property type="entry name" value="CoA-dependent acyltransferases"/>
    <property type="match status" value="2"/>
</dbReference>
<organism evidence="3 4">
    <name type="scientific">Streptomyces tibetensis</name>
    <dbReference type="NCBI Taxonomy" id="2382123"/>
    <lineage>
        <taxon>Bacteria</taxon>
        <taxon>Bacillati</taxon>
        <taxon>Actinomycetota</taxon>
        <taxon>Actinomycetes</taxon>
        <taxon>Kitasatosporales</taxon>
        <taxon>Streptomycetaceae</taxon>
        <taxon>Streptomyces</taxon>
    </lineage>
</organism>
<dbReference type="Proteomes" id="UP001601422">
    <property type="component" value="Unassembled WGS sequence"/>
</dbReference>
<dbReference type="InterPro" id="IPR009721">
    <property type="entry name" value="O-acyltransferase_WSD1_C"/>
</dbReference>
<name>A0ABW6MUW0_9ACTN</name>
<proteinExistence type="predicted"/>
<dbReference type="Pfam" id="PF03007">
    <property type="entry name" value="WS_DGAT_cat"/>
    <property type="match status" value="1"/>
</dbReference>
<evidence type="ECO:0000259" key="2">
    <source>
        <dbReference type="Pfam" id="PF06974"/>
    </source>
</evidence>